<accession>C4J253</accession>
<reference evidence="2" key="2">
    <citation type="submission" date="2012-06" db="EMBL/GenBank/DDBJ databases">
        <authorList>
            <person name="Yu Y."/>
            <person name="Currie J."/>
            <person name="Lomeli R."/>
            <person name="Angelova A."/>
            <person name="Collura K."/>
            <person name="Wissotski M."/>
            <person name="Campos D."/>
            <person name="Kudrna D."/>
            <person name="Golser W."/>
            <person name="Ashely E."/>
            <person name="Descour A."/>
            <person name="Fernandes J."/>
            <person name="Soderlund C."/>
            <person name="Walbot V."/>
        </authorList>
    </citation>
    <scope>NUCLEOTIDE SEQUENCE</scope>
    <source>
        <strain evidence="2">B73</strain>
    </source>
</reference>
<reference evidence="2" key="1">
    <citation type="journal article" date="2009" name="PLoS Genet.">
        <title>Sequencing, mapping, and analysis of 27,455 maize full-length cDNAs.</title>
        <authorList>
            <person name="Soderlund C."/>
            <person name="Descour A."/>
            <person name="Kudrna D."/>
            <person name="Bomhoff M."/>
            <person name="Boyd L."/>
            <person name="Currie J."/>
            <person name="Angelova A."/>
            <person name="Collura K."/>
            <person name="Wissotski M."/>
            <person name="Ashley E."/>
            <person name="Morrow D."/>
            <person name="Fernandes J."/>
            <person name="Walbot V."/>
            <person name="Yu Y."/>
        </authorList>
    </citation>
    <scope>NUCLEOTIDE SEQUENCE</scope>
    <source>
        <strain evidence="2">B73</strain>
    </source>
</reference>
<organism evidence="2">
    <name type="scientific">Zea mays</name>
    <name type="common">Maize</name>
    <dbReference type="NCBI Taxonomy" id="4577"/>
    <lineage>
        <taxon>Eukaryota</taxon>
        <taxon>Viridiplantae</taxon>
        <taxon>Streptophyta</taxon>
        <taxon>Embryophyta</taxon>
        <taxon>Tracheophyta</taxon>
        <taxon>Spermatophyta</taxon>
        <taxon>Magnoliopsida</taxon>
        <taxon>Liliopsida</taxon>
        <taxon>Poales</taxon>
        <taxon>Poaceae</taxon>
        <taxon>PACMAD clade</taxon>
        <taxon>Panicoideae</taxon>
        <taxon>Andropogonodae</taxon>
        <taxon>Andropogoneae</taxon>
        <taxon>Tripsacinae</taxon>
        <taxon>Zea</taxon>
    </lineage>
</organism>
<protein>
    <submittedName>
        <fullName evidence="2">Uncharacterized protein</fullName>
    </submittedName>
</protein>
<feature type="region of interest" description="Disordered" evidence="1">
    <location>
        <begin position="81"/>
        <end position="153"/>
    </location>
</feature>
<dbReference type="EMBL" id="BT085562">
    <property type="protein sequence ID" value="ACR35915.1"/>
    <property type="molecule type" value="mRNA"/>
</dbReference>
<dbReference type="EMBL" id="BT084900">
    <property type="protein sequence ID" value="ACR35253.1"/>
    <property type="molecule type" value="mRNA"/>
</dbReference>
<evidence type="ECO:0000256" key="1">
    <source>
        <dbReference type="SAM" id="MobiDB-lite"/>
    </source>
</evidence>
<feature type="compositionally biased region" description="Polar residues" evidence="1">
    <location>
        <begin position="119"/>
        <end position="128"/>
    </location>
</feature>
<proteinExistence type="evidence at transcript level"/>
<dbReference type="AlphaFoldDB" id="C4J253"/>
<evidence type="ECO:0000313" key="2">
    <source>
        <dbReference type="EMBL" id="ACR35253.1"/>
    </source>
</evidence>
<sequence length="206" mass="21860">MLAMALGSCPCRRLSLTSKTVSFRSRPICGGTQPVSWSSMSTISLSVSAIRPMLGGMQPPSALCASTTTEAGELPRLAGIGSRRRLELRRMASSGRSKSAGGMGPSKSLKRRSRYRSAGSDSTTSGNPPTKRLLLRSSSWRSRRCANVGGTTPQKRLELMWNSARSGTPSGSDAGRYPAMSAWLRSIPATTRTTPSWGPVPGRGAQ</sequence>
<name>C4J253_MAIZE</name>